<organism evidence="1 2">
    <name type="scientific">Ulvibacterium marinum</name>
    <dbReference type="NCBI Taxonomy" id="2419782"/>
    <lineage>
        <taxon>Bacteria</taxon>
        <taxon>Pseudomonadati</taxon>
        <taxon>Bacteroidota</taxon>
        <taxon>Flavobacteriia</taxon>
        <taxon>Flavobacteriales</taxon>
        <taxon>Flavobacteriaceae</taxon>
        <taxon>Ulvibacterium</taxon>
    </lineage>
</organism>
<keyword evidence="2" id="KW-1185">Reference proteome</keyword>
<comment type="caution">
    <text evidence="1">The sequence shown here is derived from an EMBL/GenBank/DDBJ whole genome shotgun (WGS) entry which is preliminary data.</text>
</comment>
<evidence type="ECO:0000313" key="2">
    <source>
        <dbReference type="Proteomes" id="UP000276603"/>
    </source>
</evidence>
<evidence type="ECO:0008006" key="3">
    <source>
        <dbReference type="Google" id="ProtNLM"/>
    </source>
</evidence>
<dbReference type="Proteomes" id="UP000276603">
    <property type="component" value="Unassembled WGS sequence"/>
</dbReference>
<sequence>MSCSHPSQNHGKVSKVDSLALKQAKINGDLANEGLQRCQRFVTDWLAKADTTTGLIPRNLDESLDIWNAQDAAADNYPFMVLTAALTDSNLFQGRMLDMLHTETRLTSRLGNLPDTYSFSKKGFETQEYDLHNLLFGSSEYIKDGLLPLTEWLGPSPWSDRMIAILDDIWKYAPIKTSHGNIPSTNVELNGEMLQVLSRVYWMTGEGKYLEWATRLGDYYVFGDHHPTRNFEVLRLRDHGCEIVSGLCELYATLSKANPEKKEVYQPHIHEMLNRILAVGRNDDGLFYNAVDPKTGTVKWEGTTDNFGYTLNGFYTVFQIDSVEAYREATIKALEILNQKYRNYDWEHGSSDGYADAIEGALNLYAREPLPSTEAWVESEIQVMWSLQDSSHRKNAQKWKGSGIIEGWHGDGNFARTTIMYCLWKTQGTTIQPWRSDIKLGAVDSDDGIILSIKADEDWQGILKFDAPRHHTIMQMPADWPRINQFPEWFTVNQEKAYEVKDLTNGSSTNYKRKQLLEGIEFTLKKGTVYAIRVSPI</sequence>
<gene>
    <name evidence="1" type="ORF">D7Z94_02305</name>
</gene>
<dbReference type="SUPFAM" id="SSF48208">
    <property type="entry name" value="Six-hairpin glycosidases"/>
    <property type="match status" value="1"/>
</dbReference>
<dbReference type="InterPro" id="IPR008928">
    <property type="entry name" value="6-hairpin_glycosidase_sf"/>
</dbReference>
<proteinExistence type="predicted"/>
<protein>
    <recommendedName>
        <fullName evidence="3">Alpha-L-rhamnosidase six-hairpin glycosidase domain-containing protein</fullName>
    </recommendedName>
</protein>
<dbReference type="EMBL" id="RBCJ01000001">
    <property type="protein sequence ID" value="RKN82695.1"/>
    <property type="molecule type" value="Genomic_DNA"/>
</dbReference>
<evidence type="ECO:0000313" key="1">
    <source>
        <dbReference type="EMBL" id="RKN82695.1"/>
    </source>
</evidence>
<reference evidence="1 2" key="1">
    <citation type="submission" date="2018-10" db="EMBL/GenBank/DDBJ databases">
        <title>Ulvibacterium marinum gen. nov., sp. nov., a novel marine bacterium of the family Flavobacteriaceae, isolated from a culture of the green alga Ulva prolifera.</title>
        <authorList>
            <person name="Zhang Z."/>
        </authorList>
    </citation>
    <scope>NUCLEOTIDE SEQUENCE [LARGE SCALE GENOMIC DNA]</scope>
    <source>
        <strain evidence="1 2">CCMM003</strain>
    </source>
</reference>
<name>A0A3B0C8X4_9FLAO</name>
<accession>A0A3B0C8X4</accession>
<dbReference type="AlphaFoldDB" id="A0A3B0C8X4"/>
<dbReference type="GO" id="GO:0005975">
    <property type="term" value="P:carbohydrate metabolic process"/>
    <property type="evidence" value="ECO:0007669"/>
    <property type="project" value="InterPro"/>
</dbReference>